<keyword evidence="3" id="KW-1185">Reference proteome</keyword>
<proteinExistence type="predicted"/>
<comment type="caution">
    <text evidence="2">The sequence shown here is derived from an EMBL/GenBank/DDBJ whole genome shotgun (WGS) entry which is preliminary data.</text>
</comment>
<evidence type="ECO:0000313" key="3">
    <source>
        <dbReference type="Proteomes" id="UP001302126"/>
    </source>
</evidence>
<feature type="region of interest" description="Disordered" evidence="1">
    <location>
        <begin position="48"/>
        <end position="102"/>
    </location>
</feature>
<dbReference type="PANTHER" id="PTHR45134:SF5">
    <property type="entry name" value="OS08G0543275 PROTEIN"/>
    <property type="match status" value="1"/>
</dbReference>
<evidence type="ECO:0000256" key="1">
    <source>
        <dbReference type="SAM" id="MobiDB-lite"/>
    </source>
</evidence>
<gene>
    <name evidence="2" type="ORF">QBC35DRAFT_7671</name>
</gene>
<feature type="compositionally biased region" description="Basic and acidic residues" evidence="1">
    <location>
        <begin position="93"/>
        <end position="102"/>
    </location>
</feature>
<name>A0AAN7AP27_9PEZI</name>
<feature type="region of interest" description="Disordered" evidence="1">
    <location>
        <begin position="1"/>
        <end position="25"/>
    </location>
</feature>
<protein>
    <submittedName>
        <fullName evidence="2">Uncharacterized protein</fullName>
    </submittedName>
</protein>
<organism evidence="2 3">
    <name type="scientific">Podospora australis</name>
    <dbReference type="NCBI Taxonomy" id="1536484"/>
    <lineage>
        <taxon>Eukaryota</taxon>
        <taxon>Fungi</taxon>
        <taxon>Dikarya</taxon>
        <taxon>Ascomycota</taxon>
        <taxon>Pezizomycotina</taxon>
        <taxon>Sordariomycetes</taxon>
        <taxon>Sordariomycetidae</taxon>
        <taxon>Sordariales</taxon>
        <taxon>Podosporaceae</taxon>
        <taxon>Podospora</taxon>
    </lineage>
</organism>
<dbReference type="Proteomes" id="UP001302126">
    <property type="component" value="Unassembled WGS sequence"/>
</dbReference>
<sequence>MSRAFFEGQNRSAMTPHPCRSEPGSEIQGHPFLPLRWEIGHTHTHTRTHTHAHTHTRTHTHTHAHTHTHTHTHTHAHTHTRTHTHTHAHTHTHVREECAQTSDRKKETTSCQCCNISHPWWIYKTFLHWNQNTTNMMENHTLYVYTIRYYRDVFTWLMGMRIKLSPAFSVLLMTKMAPRYLLTSIPLRFQASSWRRRGMGHEMIIKFT</sequence>
<accession>A0AAN7AP27</accession>
<evidence type="ECO:0000313" key="2">
    <source>
        <dbReference type="EMBL" id="KAK4193839.1"/>
    </source>
</evidence>
<dbReference type="AlphaFoldDB" id="A0AAN7AP27"/>
<feature type="compositionally biased region" description="Basic residues" evidence="1">
    <location>
        <begin position="48"/>
        <end position="92"/>
    </location>
</feature>
<dbReference type="PANTHER" id="PTHR45134">
    <property type="entry name" value="OS08G0543275 PROTEIN"/>
    <property type="match status" value="1"/>
</dbReference>
<reference evidence="2" key="1">
    <citation type="journal article" date="2023" name="Mol. Phylogenet. Evol.">
        <title>Genome-scale phylogeny and comparative genomics of the fungal order Sordariales.</title>
        <authorList>
            <person name="Hensen N."/>
            <person name="Bonometti L."/>
            <person name="Westerberg I."/>
            <person name="Brannstrom I.O."/>
            <person name="Guillou S."/>
            <person name="Cros-Aarteil S."/>
            <person name="Calhoun S."/>
            <person name="Haridas S."/>
            <person name="Kuo A."/>
            <person name="Mondo S."/>
            <person name="Pangilinan J."/>
            <person name="Riley R."/>
            <person name="LaButti K."/>
            <person name="Andreopoulos B."/>
            <person name="Lipzen A."/>
            <person name="Chen C."/>
            <person name="Yan M."/>
            <person name="Daum C."/>
            <person name="Ng V."/>
            <person name="Clum A."/>
            <person name="Steindorff A."/>
            <person name="Ohm R.A."/>
            <person name="Martin F."/>
            <person name="Silar P."/>
            <person name="Natvig D.O."/>
            <person name="Lalanne C."/>
            <person name="Gautier V."/>
            <person name="Ament-Velasquez S.L."/>
            <person name="Kruys A."/>
            <person name="Hutchinson M.I."/>
            <person name="Powell A.J."/>
            <person name="Barry K."/>
            <person name="Miller A.N."/>
            <person name="Grigoriev I.V."/>
            <person name="Debuchy R."/>
            <person name="Gladieux P."/>
            <person name="Hiltunen Thoren M."/>
            <person name="Johannesson H."/>
        </authorList>
    </citation>
    <scope>NUCLEOTIDE SEQUENCE</scope>
    <source>
        <strain evidence="2">PSN309</strain>
    </source>
</reference>
<reference evidence="2" key="2">
    <citation type="submission" date="2023-05" db="EMBL/GenBank/DDBJ databases">
        <authorList>
            <consortium name="Lawrence Berkeley National Laboratory"/>
            <person name="Steindorff A."/>
            <person name="Hensen N."/>
            <person name="Bonometti L."/>
            <person name="Westerberg I."/>
            <person name="Brannstrom I.O."/>
            <person name="Guillou S."/>
            <person name="Cros-Aarteil S."/>
            <person name="Calhoun S."/>
            <person name="Haridas S."/>
            <person name="Kuo A."/>
            <person name="Mondo S."/>
            <person name="Pangilinan J."/>
            <person name="Riley R."/>
            <person name="Labutti K."/>
            <person name="Andreopoulos B."/>
            <person name="Lipzen A."/>
            <person name="Chen C."/>
            <person name="Yanf M."/>
            <person name="Daum C."/>
            <person name="Ng V."/>
            <person name="Clum A."/>
            <person name="Ohm R."/>
            <person name="Martin F."/>
            <person name="Silar P."/>
            <person name="Natvig D."/>
            <person name="Lalanne C."/>
            <person name="Gautier V."/>
            <person name="Ament-Velasquez S.L."/>
            <person name="Kruys A."/>
            <person name="Hutchinson M.I."/>
            <person name="Powell A.J."/>
            <person name="Barry K."/>
            <person name="Miller A.N."/>
            <person name="Grigoriev I.V."/>
            <person name="Debuchy R."/>
            <person name="Gladieux P."/>
            <person name="Thoren M.H."/>
            <person name="Johannesson H."/>
        </authorList>
    </citation>
    <scope>NUCLEOTIDE SEQUENCE</scope>
    <source>
        <strain evidence="2">PSN309</strain>
    </source>
</reference>
<dbReference type="EMBL" id="MU864350">
    <property type="protein sequence ID" value="KAK4193839.1"/>
    <property type="molecule type" value="Genomic_DNA"/>
</dbReference>